<dbReference type="PANTHER" id="PTHR15921">
    <property type="entry name" value="PRE-MRNA CLEAVAGE COMPLEX II"/>
    <property type="match status" value="1"/>
</dbReference>
<organism evidence="3 4">
    <name type="scientific">Morella rubra</name>
    <name type="common">Chinese bayberry</name>
    <dbReference type="NCBI Taxonomy" id="262757"/>
    <lineage>
        <taxon>Eukaryota</taxon>
        <taxon>Viridiplantae</taxon>
        <taxon>Streptophyta</taxon>
        <taxon>Embryophyta</taxon>
        <taxon>Tracheophyta</taxon>
        <taxon>Spermatophyta</taxon>
        <taxon>Magnoliopsida</taxon>
        <taxon>eudicotyledons</taxon>
        <taxon>Gunneridae</taxon>
        <taxon>Pentapetalae</taxon>
        <taxon>rosids</taxon>
        <taxon>fabids</taxon>
        <taxon>Fagales</taxon>
        <taxon>Myricaceae</taxon>
        <taxon>Morella</taxon>
    </lineage>
</organism>
<evidence type="ECO:0000256" key="1">
    <source>
        <dbReference type="SAM" id="Phobius"/>
    </source>
</evidence>
<gene>
    <name evidence="3" type="ORF">CJ030_MR6G021561</name>
</gene>
<evidence type="ECO:0000259" key="2">
    <source>
        <dbReference type="PROSITE" id="PS00028"/>
    </source>
</evidence>
<dbReference type="GO" id="GO:0000993">
    <property type="term" value="F:RNA polymerase II complex binding"/>
    <property type="evidence" value="ECO:0007669"/>
    <property type="project" value="InterPro"/>
</dbReference>
<keyword evidence="1" id="KW-1133">Transmembrane helix</keyword>
<dbReference type="GO" id="GO:0003729">
    <property type="term" value="F:mRNA binding"/>
    <property type="evidence" value="ECO:0007669"/>
    <property type="project" value="InterPro"/>
</dbReference>
<dbReference type="AlphaFoldDB" id="A0A6A1VEF4"/>
<accession>A0A6A1VEF4</accession>
<comment type="caution">
    <text evidence="3">The sequence shown here is derived from an EMBL/GenBank/DDBJ whole genome shotgun (WGS) entry which is preliminary data.</text>
</comment>
<dbReference type="OrthoDB" id="10009287at2759"/>
<dbReference type="Pfam" id="PF03134">
    <property type="entry name" value="TB2_DP1_HVA22"/>
    <property type="match status" value="1"/>
</dbReference>
<feature type="transmembrane region" description="Helical" evidence="1">
    <location>
        <begin position="20"/>
        <end position="43"/>
    </location>
</feature>
<evidence type="ECO:0000313" key="3">
    <source>
        <dbReference type="EMBL" id="KAB1211249.1"/>
    </source>
</evidence>
<protein>
    <submittedName>
        <fullName evidence="3">HVA22-like protein f</fullName>
    </submittedName>
</protein>
<dbReference type="GO" id="GO:0006369">
    <property type="term" value="P:termination of RNA polymerase II transcription"/>
    <property type="evidence" value="ECO:0007669"/>
    <property type="project" value="InterPro"/>
</dbReference>
<keyword evidence="1" id="KW-0472">Membrane</keyword>
<dbReference type="PROSITE" id="PS00028">
    <property type="entry name" value="ZINC_FINGER_C2H2_1"/>
    <property type="match status" value="1"/>
</dbReference>
<feature type="domain" description="C2H2-type" evidence="2">
    <location>
        <begin position="205"/>
        <end position="225"/>
    </location>
</feature>
<keyword evidence="4" id="KW-1185">Reference proteome</keyword>
<dbReference type="GO" id="GO:0005849">
    <property type="term" value="C:mRNA cleavage factor complex"/>
    <property type="evidence" value="ECO:0007669"/>
    <property type="project" value="TreeGrafter"/>
</dbReference>
<dbReference type="GO" id="GO:0031124">
    <property type="term" value="P:mRNA 3'-end processing"/>
    <property type="evidence" value="ECO:0007669"/>
    <property type="project" value="InterPro"/>
</dbReference>
<evidence type="ECO:0000313" key="4">
    <source>
        <dbReference type="Proteomes" id="UP000516437"/>
    </source>
</evidence>
<dbReference type="InterPro" id="IPR004345">
    <property type="entry name" value="TB2_DP1_HVA22"/>
</dbReference>
<sequence>MGVLGAMERHLDAIIGFPIWPYIKLVFCMWLVLPIFNGAAYIYENVVRKYIKIGGTVSSAYSDGQKKVLQMMSLDARKSVERYIDSYGPEAFDRVVKALVLPVQNISNSSLHLQGEALPPLPPGPPPTSSQFLPLTSSAAPVAPNQQTNSGFSGLIGSLMAQGLISLTKQTPVQDSVGVEFNADLLKVRHESIISALYTDLPRQCTTCGLRFKCQEEHSSHMDWHVTKNRMSKNRKQKPSRKWFVSASLWLSGAEALGTEAVPGFLPTESVVEKKDEEEMAVPAAC</sequence>
<keyword evidence="1" id="KW-0812">Transmembrane</keyword>
<dbReference type="GO" id="GO:0005737">
    <property type="term" value="C:cytoplasm"/>
    <property type="evidence" value="ECO:0007669"/>
    <property type="project" value="TreeGrafter"/>
</dbReference>
<name>A0A6A1VEF4_9ROSI</name>
<dbReference type="InterPro" id="IPR045154">
    <property type="entry name" value="PCF11-like"/>
</dbReference>
<reference evidence="3 4" key="1">
    <citation type="journal article" date="2019" name="Plant Biotechnol. J.">
        <title>The red bayberry genome and genetic basis of sex determination.</title>
        <authorList>
            <person name="Jia H.M."/>
            <person name="Jia H.J."/>
            <person name="Cai Q.L."/>
            <person name="Wang Y."/>
            <person name="Zhao H.B."/>
            <person name="Yang W.F."/>
            <person name="Wang G.Y."/>
            <person name="Li Y.H."/>
            <person name="Zhan D.L."/>
            <person name="Shen Y.T."/>
            <person name="Niu Q.F."/>
            <person name="Chang L."/>
            <person name="Qiu J."/>
            <person name="Zhao L."/>
            <person name="Xie H.B."/>
            <person name="Fu W.Y."/>
            <person name="Jin J."/>
            <person name="Li X.W."/>
            <person name="Jiao Y."/>
            <person name="Zhou C.C."/>
            <person name="Tu T."/>
            <person name="Chai C.Y."/>
            <person name="Gao J.L."/>
            <person name="Fan L.J."/>
            <person name="van de Weg E."/>
            <person name="Wang J.Y."/>
            <person name="Gao Z.S."/>
        </authorList>
    </citation>
    <scope>NUCLEOTIDE SEQUENCE [LARGE SCALE GENOMIC DNA]</scope>
    <source>
        <tissue evidence="3">Leaves</tissue>
    </source>
</reference>
<dbReference type="EMBL" id="RXIC02000024">
    <property type="protein sequence ID" value="KAB1211249.1"/>
    <property type="molecule type" value="Genomic_DNA"/>
</dbReference>
<dbReference type="PANTHER" id="PTHR15921:SF12">
    <property type="entry name" value="POLYADENYLATION AND CLEAVAGE FACTOR HOMOLOG 4"/>
    <property type="match status" value="1"/>
</dbReference>
<dbReference type="Proteomes" id="UP000516437">
    <property type="component" value="Chromosome 6"/>
</dbReference>
<proteinExistence type="predicted"/>
<dbReference type="InterPro" id="IPR013087">
    <property type="entry name" value="Znf_C2H2_type"/>
</dbReference>